<reference evidence="1 2" key="1">
    <citation type="submission" date="2024-09" db="EMBL/GenBank/DDBJ databases">
        <title>Paenibacillus zeirhizospherea sp. nov., isolated from surface of the maize (Zea mays) roots in a horticulture field, Hungary.</title>
        <authorList>
            <person name="Marton D."/>
            <person name="Farkas M."/>
            <person name="Bedics A."/>
            <person name="Toth E."/>
            <person name="Tancsics A."/>
            <person name="Boka K."/>
            <person name="Maroti G."/>
            <person name="Kriszt B."/>
            <person name="Cserhati M."/>
        </authorList>
    </citation>
    <scope>NUCLEOTIDE SEQUENCE [LARGE SCALE GENOMIC DNA]</scope>
    <source>
        <strain evidence="1 2">KCTC 33519</strain>
    </source>
</reference>
<sequence length="103" mass="12462">MLPDFERKLLRILYNFFAQHRRMPTAAELSVRTGRQPRDITPGLLHLEQERYIQWDDRSSTQHVVILEAWERPEPRQSHPARMERGSRRTVVVEDGTRYWTEY</sequence>
<organism evidence="1 2">
    <name type="scientific">Paenibacillus enshidis</name>
    <dbReference type="NCBI Taxonomy" id="1458439"/>
    <lineage>
        <taxon>Bacteria</taxon>
        <taxon>Bacillati</taxon>
        <taxon>Bacillota</taxon>
        <taxon>Bacilli</taxon>
        <taxon>Bacillales</taxon>
        <taxon>Paenibacillaceae</taxon>
        <taxon>Paenibacillus</taxon>
    </lineage>
</organism>
<evidence type="ECO:0000313" key="1">
    <source>
        <dbReference type="EMBL" id="MFB5268783.1"/>
    </source>
</evidence>
<dbReference type="EMBL" id="JBHHMI010000020">
    <property type="protein sequence ID" value="MFB5268783.1"/>
    <property type="molecule type" value="Genomic_DNA"/>
</dbReference>
<name>A0ABV5AX68_9BACL</name>
<protein>
    <recommendedName>
        <fullName evidence="3">LexA repressor DNA-binding domain-containing protein</fullName>
    </recommendedName>
</protein>
<proteinExistence type="predicted"/>
<keyword evidence="2" id="KW-1185">Reference proteome</keyword>
<accession>A0ABV5AX68</accession>
<comment type="caution">
    <text evidence="1">The sequence shown here is derived from an EMBL/GenBank/DDBJ whole genome shotgun (WGS) entry which is preliminary data.</text>
</comment>
<evidence type="ECO:0008006" key="3">
    <source>
        <dbReference type="Google" id="ProtNLM"/>
    </source>
</evidence>
<evidence type="ECO:0000313" key="2">
    <source>
        <dbReference type="Proteomes" id="UP001580346"/>
    </source>
</evidence>
<dbReference type="RefSeq" id="WP_375357061.1">
    <property type="nucleotide sequence ID" value="NZ_JBHHMI010000020.1"/>
</dbReference>
<gene>
    <name evidence="1" type="ORF">ACE41H_18630</name>
</gene>
<dbReference type="Proteomes" id="UP001580346">
    <property type="component" value="Unassembled WGS sequence"/>
</dbReference>